<dbReference type="Proteomes" id="UP000242474">
    <property type="component" value="Unassembled WGS sequence"/>
</dbReference>
<organism evidence="1 2">
    <name type="scientific">Coemansia reversa (strain ATCC 12441 / NRRL 1564)</name>
    <dbReference type="NCBI Taxonomy" id="763665"/>
    <lineage>
        <taxon>Eukaryota</taxon>
        <taxon>Fungi</taxon>
        <taxon>Fungi incertae sedis</taxon>
        <taxon>Zoopagomycota</taxon>
        <taxon>Kickxellomycotina</taxon>
        <taxon>Kickxellomycetes</taxon>
        <taxon>Kickxellales</taxon>
        <taxon>Kickxellaceae</taxon>
        <taxon>Coemansia</taxon>
    </lineage>
</organism>
<evidence type="ECO:0000313" key="2">
    <source>
        <dbReference type="Proteomes" id="UP000242474"/>
    </source>
</evidence>
<protein>
    <submittedName>
        <fullName evidence="1">Uncharacterized protein</fullName>
    </submittedName>
</protein>
<keyword evidence="2" id="KW-1185">Reference proteome</keyword>
<name>A0A2G5B7V6_COERN</name>
<sequence length="207" mass="24270">MLLRSLPAMARQWAWYPRAYPEAEMQLCPIPDCSERETQGHMFICPAHHWPTYTANGFNLSLCSSVTEIAAEVANTRLAFPGLTDELLEPTTHDRDHFNKQAIQLKDEHTRAPQLFFAELRTKSYDWYKEWCQFQTDKEDASLYSSAWRRRRMKKHNGQVTVPNLRADIPDGLPIWPSTTRRQRNKMRQSYHATIKLLILRPDARVL</sequence>
<dbReference type="OrthoDB" id="5596825at2759"/>
<reference evidence="1 2" key="1">
    <citation type="journal article" date="2015" name="Genome Biol. Evol.">
        <title>Phylogenomic analyses indicate that early fungi evolved digesting cell walls of algal ancestors of land plants.</title>
        <authorList>
            <person name="Chang Y."/>
            <person name="Wang S."/>
            <person name="Sekimoto S."/>
            <person name="Aerts A.L."/>
            <person name="Choi C."/>
            <person name="Clum A."/>
            <person name="LaButti K.M."/>
            <person name="Lindquist E.A."/>
            <person name="Yee Ngan C."/>
            <person name="Ohm R.A."/>
            <person name="Salamov A.A."/>
            <person name="Grigoriev I.V."/>
            <person name="Spatafora J.W."/>
            <person name="Berbee M.L."/>
        </authorList>
    </citation>
    <scope>NUCLEOTIDE SEQUENCE [LARGE SCALE GENOMIC DNA]</scope>
    <source>
        <strain evidence="1 2">NRRL 1564</strain>
    </source>
</reference>
<accession>A0A2G5B7V6</accession>
<evidence type="ECO:0000313" key="1">
    <source>
        <dbReference type="EMBL" id="PIA15116.1"/>
    </source>
</evidence>
<dbReference type="AlphaFoldDB" id="A0A2G5B7V6"/>
<proteinExistence type="predicted"/>
<gene>
    <name evidence="1" type="ORF">COEREDRAFT_9743</name>
</gene>
<dbReference type="EMBL" id="KZ303510">
    <property type="protein sequence ID" value="PIA15116.1"/>
    <property type="molecule type" value="Genomic_DNA"/>
</dbReference>